<evidence type="ECO:0000256" key="2">
    <source>
        <dbReference type="SAM" id="SignalP"/>
    </source>
</evidence>
<gene>
    <name evidence="3" type="ORF">IX39_06415</name>
</gene>
<reference evidence="3 4" key="1">
    <citation type="submission" date="2014-07" db="EMBL/GenBank/DDBJ databases">
        <title>Genome of Chryseobacterium formosense LMG 24722.</title>
        <authorList>
            <person name="Pipes S.E."/>
            <person name="Stropko S.J."/>
            <person name="Newman J.D."/>
        </authorList>
    </citation>
    <scope>NUCLEOTIDE SEQUENCE [LARGE SCALE GENOMIC DNA]</scope>
    <source>
        <strain evidence="3 4">LMG 24722</strain>
    </source>
</reference>
<name>A0A085Z774_9FLAO</name>
<evidence type="ECO:0000256" key="1">
    <source>
        <dbReference type="SAM" id="Phobius"/>
    </source>
</evidence>
<keyword evidence="4" id="KW-1185">Reference proteome</keyword>
<dbReference type="Proteomes" id="UP000028713">
    <property type="component" value="Unassembled WGS sequence"/>
</dbReference>
<dbReference type="EMBL" id="JPRP01000001">
    <property type="protein sequence ID" value="KFF00288.1"/>
    <property type="molecule type" value="Genomic_DNA"/>
</dbReference>
<dbReference type="OrthoDB" id="1264796at2"/>
<evidence type="ECO:0000313" key="4">
    <source>
        <dbReference type="Proteomes" id="UP000028713"/>
    </source>
</evidence>
<feature type="signal peptide" evidence="2">
    <location>
        <begin position="1"/>
        <end position="20"/>
    </location>
</feature>
<dbReference type="AlphaFoldDB" id="A0A085Z774"/>
<dbReference type="eggNOG" id="ENOG503117I">
    <property type="taxonomic scope" value="Bacteria"/>
</dbReference>
<keyword evidence="1" id="KW-0812">Transmembrane</keyword>
<comment type="caution">
    <text evidence="3">The sequence shown here is derived from an EMBL/GenBank/DDBJ whole genome shotgun (WGS) entry which is preliminary data.</text>
</comment>
<sequence>MKNLSFLAVMLLFPTAQINAQTKLISFKSHSGDMKYFENSIIENSYNTNYSNLGIRPERYVTSSRLDSVIIIDDDKSVIVTSKTCKMTDFDISEKWKPGRDTVYNHRVFSDRNIETMKKTLKEKYNFQNDIDSTVFLKYDEKTKKYKPISTKRKIKKAEIKSLESKEGIMYVLVLAIAVFGAVFICRKNR</sequence>
<evidence type="ECO:0000313" key="3">
    <source>
        <dbReference type="EMBL" id="KFF00288.1"/>
    </source>
</evidence>
<accession>A0A085Z774</accession>
<protein>
    <submittedName>
        <fullName evidence="3">Uncharacterized protein</fullName>
    </submittedName>
</protein>
<feature type="chain" id="PRO_5001800785" evidence="2">
    <location>
        <begin position="21"/>
        <end position="190"/>
    </location>
</feature>
<keyword evidence="1" id="KW-0472">Membrane</keyword>
<dbReference type="RefSeq" id="WP_034674405.1">
    <property type="nucleotide sequence ID" value="NZ_FPAP01000002.1"/>
</dbReference>
<proteinExistence type="predicted"/>
<feature type="transmembrane region" description="Helical" evidence="1">
    <location>
        <begin position="168"/>
        <end position="186"/>
    </location>
</feature>
<keyword evidence="1" id="KW-1133">Transmembrane helix</keyword>
<keyword evidence="2" id="KW-0732">Signal</keyword>
<organism evidence="3 4">
    <name type="scientific">Chryseobacterium formosense</name>
    <dbReference type="NCBI Taxonomy" id="236814"/>
    <lineage>
        <taxon>Bacteria</taxon>
        <taxon>Pseudomonadati</taxon>
        <taxon>Bacteroidota</taxon>
        <taxon>Flavobacteriia</taxon>
        <taxon>Flavobacteriales</taxon>
        <taxon>Weeksellaceae</taxon>
        <taxon>Chryseobacterium group</taxon>
        <taxon>Chryseobacterium</taxon>
    </lineage>
</organism>
<dbReference type="STRING" id="236814.IX39_06415"/>